<feature type="domain" description="CYTH" evidence="1">
    <location>
        <begin position="4"/>
        <end position="187"/>
    </location>
</feature>
<dbReference type="AlphaFoldDB" id="A0A943EGA2"/>
<dbReference type="Gene3D" id="2.40.320.10">
    <property type="entry name" value="Hypothetical Protein Pfu-838710-001"/>
    <property type="match status" value="1"/>
</dbReference>
<dbReference type="InterPro" id="IPR009195">
    <property type="entry name" value="Uncharacterised_YjbK"/>
</dbReference>
<dbReference type="InterPro" id="IPR023577">
    <property type="entry name" value="CYTH_domain"/>
</dbReference>
<evidence type="ECO:0000313" key="2">
    <source>
        <dbReference type="EMBL" id="MBS5587421.1"/>
    </source>
</evidence>
<sequence length="187" mass="22426">MEENLEIEFKILLNKEVYNQIISDYPIDVSYTQTNYYLMHPILNKLKYSLRIREKNNQYELTLKQPQTTGTLETNLIIDKETKDKILNNQLIHNKVFDLLSEYNLDSTMFNTNNSLKTLRKEIHTPYGLICLDYNCYNHMEDYELEYEVVDYTQGKQAFLKFIKQYNLSYKHNCISKIHRLINSLSK</sequence>
<dbReference type="RefSeq" id="WP_303885738.1">
    <property type="nucleotide sequence ID" value="NZ_JAGZCC010000004.1"/>
</dbReference>
<dbReference type="Proteomes" id="UP000751224">
    <property type="component" value="Unassembled WGS sequence"/>
</dbReference>
<dbReference type="CDD" id="cd07762">
    <property type="entry name" value="CYTH-like_Pase_1"/>
    <property type="match status" value="1"/>
</dbReference>
<dbReference type="Pfam" id="PF01928">
    <property type="entry name" value="CYTH"/>
    <property type="match status" value="1"/>
</dbReference>
<protein>
    <submittedName>
        <fullName evidence="2">CYTH domain-containing protein</fullName>
    </submittedName>
</protein>
<evidence type="ECO:0000259" key="1">
    <source>
        <dbReference type="PROSITE" id="PS51707"/>
    </source>
</evidence>
<dbReference type="PROSITE" id="PS51707">
    <property type="entry name" value="CYTH"/>
    <property type="match status" value="1"/>
</dbReference>
<dbReference type="EMBL" id="JAGZCC010000004">
    <property type="protein sequence ID" value="MBS5587421.1"/>
    <property type="molecule type" value="Genomic_DNA"/>
</dbReference>
<gene>
    <name evidence="2" type="ORF">KHX14_01190</name>
</gene>
<evidence type="ECO:0000313" key="3">
    <source>
        <dbReference type="Proteomes" id="UP000751224"/>
    </source>
</evidence>
<dbReference type="SUPFAM" id="SSF55154">
    <property type="entry name" value="CYTH-like phosphatases"/>
    <property type="match status" value="1"/>
</dbReference>
<proteinExistence type="predicted"/>
<dbReference type="InterPro" id="IPR033469">
    <property type="entry name" value="CYTH-like_dom_sf"/>
</dbReference>
<accession>A0A943EGA2</accession>
<reference evidence="2" key="1">
    <citation type="submission" date="2021-02" db="EMBL/GenBank/DDBJ databases">
        <title>Infant gut strain persistence is associated with maternal origin, phylogeny, and functional potential including surface adhesion and iron acquisition.</title>
        <authorList>
            <person name="Lou Y.C."/>
        </authorList>
    </citation>
    <scope>NUCLEOTIDE SEQUENCE</scope>
    <source>
        <strain evidence="2">L3_108_000G1_dasL3_108_000G1_metabat.metabat.11</strain>
    </source>
</reference>
<comment type="caution">
    <text evidence="2">The sequence shown here is derived from an EMBL/GenBank/DDBJ whole genome shotgun (WGS) entry which is preliminary data.</text>
</comment>
<organism evidence="2 3">
    <name type="scientific">Thomasclavelia spiroformis</name>
    <dbReference type="NCBI Taxonomy" id="29348"/>
    <lineage>
        <taxon>Bacteria</taxon>
        <taxon>Bacillati</taxon>
        <taxon>Bacillota</taxon>
        <taxon>Erysipelotrichia</taxon>
        <taxon>Erysipelotrichales</taxon>
        <taxon>Coprobacillaceae</taxon>
        <taxon>Thomasclavelia</taxon>
    </lineage>
</organism>
<dbReference type="PIRSF" id="PIRSF012526">
    <property type="entry name" value="CYTH_UCP012526"/>
    <property type="match status" value="1"/>
</dbReference>
<dbReference type="SMART" id="SM01118">
    <property type="entry name" value="CYTH"/>
    <property type="match status" value="1"/>
</dbReference>
<name>A0A943EGA2_9FIRM</name>